<dbReference type="AlphaFoldDB" id="A0ABD1HFH2"/>
<gene>
    <name evidence="2" type="ORF">AAHA92_15680</name>
</gene>
<evidence type="ECO:0000313" key="3">
    <source>
        <dbReference type="Proteomes" id="UP001567538"/>
    </source>
</evidence>
<keyword evidence="3" id="KW-1185">Reference proteome</keyword>
<feature type="compositionally biased region" description="Polar residues" evidence="1">
    <location>
        <begin position="75"/>
        <end position="86"/>
    </location>
</feature>
<evidence type="ECO:0000313" key="2">
    <source>
        <dbReference type="EMBL" id="KAL1555210.1"/>
    </source>
</evidence>
<comment type="caution">
    <text evidence="2">The sequence shown here is derived from an EMBL/GenBank/DDBJ whole genome shotgun (WGS) entry which is preliminary data.</text>
</comment>
<proteinExistence type="predicted"/>
<accession>A0ABD1HFH2</accession>
<name>A0ABD1HFH2_SALDI</name>
<evidence type="ECO:0000256" key="1">
    <source>
        <dbReference type="SAM" id="MobiDB-lite"/>
    </source>
</evidence>
<protein>
    <submittedName>
        <fullName evidence="2">Uncharacterized protein</fullName>
    </submittedName>
</protein>
<reference evidence="2 3" key="1">
    <citation type="submission" date="2024-06" db="EMBL/GenBank/DDBJ databases">
        <title>A chromosome level genome sequence of Diviner's sage (Salvia divinorum).</title>
        <authorList>
            <person name="Ford S.A."/>
            <person name="Ro D.-K."/>
            <person name="Ness R.W."/>
            <person name="Phillips M.A."/>
        </authorList>
    </citation>
    <scope>NUCLEOTIDE SEQUENCE [LARGE SCALE GENOMIC DNA]</scope>
    <source>
        <strain evidence="2">SAF-2024a</strain>
        <tissue evidence="2">Leaf</tissue>
    </source>
</reference>
<feature type="region of interest" description="Disordered" evidence="1">
    <location>
        <begin position="59"/>
        <end position="86"/>
    </location>
</feature>
<dbReference type="EMBL" id="JBEAFC010000006">
    <property type="protein sequence ID" value="KAL1555210.1"/>
    <property type="molecule type" value="Genomic_DNA"/>
</dbReference>
<sequence length="86" mass="9321">MKTFHIKRADCSPSAPKLIRSPSDSQFSRGTSKEVEVSPLLLFFQNSQKGCRTETTATAEAENWRGDFDAGGTAHNRSTANDGGES</sequence>
<organism evidence="2 3">
    <name type="scientific">Salvia divinorum</name>
    <name type="common">Maria pastora</name>
    <name type="synonym">Diviner's sage</name>
    <dbReference type="NCBI Taxonomy" id="28513"/>
    <lineage>
        <taxon>Eukaryota</taxon>
        <taxon>Viridiplantae</taxon>
        <taxon>Streptophyta</taxon>
        <taxon>Embryophyta</taxon>
        <taxon>Tracheophyta</taxon>
        <taxon>Spermatophyta</taxon>
        <taxon>Magnoliopsida</taxon>
        <taxon>eudicotyledons</taxon>
        <taxon>Gunneridae</taxon>
        <taxon>Pentapetalae</taxon>
        <taxon>asterids</taxon>
        <taxon>lamiids</taxon>
        <taxon>Lamiales</taxon>
        <taxon>Lamiaceae</taxon>
        <taxon>Nepetoideae</taxon>
        <taxon>Mentheae</taxon>
        <taxon>Salviinae</taxon>
        <taxon>Salvia</taxon>
        <taxon>Salvia subgen. Calosphace</taxon>
    </lineage>
</organism>
<dbReference type="Proteomes" id="UP001567538">
    <property type="component" value="Unassembled WGS sequence"/>
</dbReference>